<evidence type="ECO:0000259" key="3">
    <source>
        <dbReference type="Pfam" id="PF00534"/>
    </source>
</evidence>
<dbReference type="PANTHER" id="PTHR12526:SF510">
    <property type="entry name" value="D-INOSITOL 3-PHOSPHATE GLYCOSYLTRANSFERASE"/>
    <property type="match status" value="1"/>
</dbReference>
<dbReference type="PANTHER" id="PTHR12526">
    <property type="entry name" value="GLYCOSYLTRANSFERASE"/>
    <property type="match status" value="1"/>
</dbReference>
<dbReference type="Pfam" id="PF13439">
    <property type="entry name" value="Glyco_transf_4"/>
    <property type="match status" value="1"/>
</dbReference>
<comment type="caution">
    <text evidence="5">The sequence shown here is derived from an EMBL/GenBank/DDBJ whole genome shotgun (WGS) entry which is preliminary data.</text>
</comment>
<accession>A0A347ZW99</accession>
<reference evidence="5 6" key="1">
    <citation type="submission" date="2018-08" db="EMBL/GenBank/DDBJ databases">
        <title>Genomic Encyclopedia of Type Strains, Phase IV (KMG-IV): sequencing the most valuable type-strain genomes for metagenomic binning, comparative biology and taxonomic classification.</title>
        <authorList>
            <person name="Goeker M."/>
        </authorList>
    </citation>
    <scope>NUCLEOTIDE SEQUENCE [LARGE SCALE GENOMIC DNA]</scope>
    <source>
        <strain evidence="5 6">DSM 23923</strain>
    </source>
</reference>
<dbReference type="SUPFAM" id="SSF53756">
    <property type="entry name" value="UDP-Glycosyltransferase/glycogen phosphorylase"/>
    <property type="match status" value="1"/>
</dbReference>
<dbReference type="Gene3D" id="3.40.50.2000">
    <property type="entry name" value="Glycogen Phosphorylase B"/>
    <property type="match status" value="2"/>
</dbReference>
<feature type="domain" description="Glycosyltransferase subfamily 4-like N-terminal" evidence="4">
    <location>
        <begin position="103"/>
        <end position="209"/>
    </location>
</feature>
<dbReference type="InterPro" id="IPR001296">
    <property type="entry name" value="Glyco_trans_1"/>
</dbReference>
<protein>
    <submittedName>
        <fullName evidence="5">Glycosyltransferase involved in cell wall biosynthesis</fullName>
    </submittedName>
</protein>
<dbReference type="CDD" id="cd03801">
    <property type="entry name" value="GT4_PimA-like"/>
    <property type="match status" value="1"/>
</dbReference>
<keyword evidence="6" id="KW-1185">Reference proteome</keyword>
<dbReference type="EMBL" id="QUMS01000003">
    <property type="protein sequence ID" value="REG07279.1"/>
    <property type="molecule type" value="Genomic_DNA"/>
</dbReference>
<evidence type="ECO:0000256" key="2">
    <source>
        <dbReference type="ARBA" id="ARBA00022679"/>
    </source>
</evidence>
<keyword evidence="1" id="KW-0328">Glycosyltransferase</keyword>
<sequence length="414" mass="46359">MTFKVAYIVSRFPHLPETFIMREMNELAAQGCSVELFPLVLQEQALVHRDASHWLEKLHEIRPFSWKSISANMTMFFRRPGCYCATFFQMLWFNLPSLKFLIRALFIFPIAVEMAVEMQALEIDHIHAHYATHPALAAWIISRFTGIPYSISVHAHDIFVNRTMLKQKIDDAVFIRAISQFNKTFLVNRYGPQIEQKINVIHCGIYPDRYTRRQKPASPEFHIINIGTLQPYKGQSRLVEACALLKERSFPFHCLIVGGGELQAALAEQINGSGLNGYVELTGPKTEDDVALLLAGADCFVLPSVVTSSGKMEGIPVVLMEALAGEIPVIASDISGIPELVRDQVSGFLAPAGDAAAIAENIIWVQAHPDKAAKMAVNGRKLVETEFNIKINTMELANLFIQFQYKKKVTAGEK</sequence>
<dbReference type="AlphaFoldDB" id="A0A347ZW99"/>
<proteinExistence type="predicted"/>
<organism evidence="5 6">
    <name type="scientific">Pelolinea submarina</name>
    <dbReference type="NCBI Taxonomy" id="913107"/>
    <lineage>
        <taxon>Bacteria</taxon>
        <taxon>Bacillati</taxon>
        <taxon>Chloroflexota</taxon>
        <taxon>Anaerolineae</taxon>
        <taxon>Anaerolineales</taxon>
        <taxon>Anaerolineaceae</taxon>
        <taxon>Pelolinea</taxon>
    </lineage>
</organism>
<dbReference type="Pfam" id="PF00534">
    <property type="entry name" value="Glycos_transf_1"/>
    <property type="match status" value="1"/>
</dbReference>
<evidence type="ECO:0000313" key="5">
    <source>
        <dbReference type="EMBL" id="REG07279.1"/>
    </source>
</evidence>
<evidence type="ECO:0000259" key="4">
    <source>
        <dbReference type="Pfam" id="PF13439"/>
    </source>
</evidence>
<dbReference type="RefSeq" id="WP_116225749.1">
    <property type="nucleotide sequence ID" value="NZ_AP018437.1"/>
</dbReference>
<name>A0A347ZW99_9CHLR</name>
<dbReference type="GO" id="GO:0016757">
    <property type="term" value="F:glycosyltransferase activity"/>
    <property type="evidence" value="ECO:0007669"/>
    <property type="project" value="UniProtKB-KW"/>
</dbReference>
<dbReference type="InterPro" id="IPR028098">
    <property type="entry name" value="Glyco_trans_4-like_N"/>
</dbReference>
<evidence type="ECO:0000256" key="1">
    <source>
        <dbReference type="ARBA" id="ARBA00022676"/>
    </source>
</evidence>
<gene>
    <name evidence="5" type="ORF">DFR64_2484</name>
</gene>
<evidence type="ECO:0000313" key="6">
    <source>
        <dbReference type="Proteomes" id="UP000256388"/>
    </source>
</evidence>
<dbReference type="Proteomes" id="UP000256388">
    <property type="component" value="Unassembled WGS sequence"/>
</dbReference>
<keyword evidence="2 5" id="KW-0808">Transferase</keyword>
<dbReference type="OrthoDB" id="9806653at2"/>
<feature type="domain" description="Glycosyl transferase family 1" evidence="3">
    <location>
        <begin position="216"/>
        <end position="381"/>
    </location>
</feature>